<name>A0AAI8RAU1_ENTMU</name>
<dbReference type="Pfam" id="PF24240">
    <property type="entry name" value="DUF7448"/>
    <property type="match status" value="1"/>
</dbReference>
<accession>A0AAI8RAU1</accession>
<proteinExistence type="predicted"/>
<gene>
    <name evidence="2" type="ORF">EM151A_2385</name>
</gene>
<dbReference type="EMBL" id="AP019810">
    <property type="protein sequence ID" value="BBM15566.1"/>
    <property type="molecule type" value="Genomic_DNA"/>
</dbReference>
<evidence type="ECO:0000313" key="2">
    <source>
        <dbReference type="EMBL" id="BBM15566.1"/>
    </source>
</evidence>
<organism evidence="2 3">
    <name type="scientific">Enterococcus mundtii</name>
    <dbReference type="NCBI Taxonomy" id="53346"/>
    <lineage>
        <taxon>Bacteria</taxon>
        <taxon>Bacillati</taxon>
        <taxon>Bacillota</taxon>
        <taxon>Bacilli</taxon>
        <taxon>Lactobacillales</taxon>
        <taxon>Enterococcaceae</taxon>
        <taxon>Enterococcus</taxon>
    </lineage>
</organism>
<sequence length="116" mass="12701">MKRINELSNNSLVLVDGTTINFECTDADCCASADGTWESATADGLITDVQLVDVKEDEEAWGGTQMIAKLVVMHDQNPIAQARLRADNGNGDYYFSVLSVFVNGEEVGKILESYYD</sequence>
<dbReference type="AlphaFoldDB" id="A0AAI8RAU1"/>
<protein>
    <recommendedName>
        <fullName evidence="1">DUF7448 domain-containing protein</fullName>
    </recommendedName>
</protein>
<dbReference type="Proteomes" id="UP000509460">
    <property type="component" value="Chromosome"/>
</dbReference>
<evidence type="ECO:0000313" key="3">
    <source>
        <dbReference type="Proteomes" id="UP000509460"/>
    </source>
</evidence>
<evidence type="ECO:0000259" key="1">
    <source>
        <dbReference type="Pfam" id="PF24240"/>
    </source>
</evidence>
<feature type="domain" description="DUF7448" evidence="1">
    <location>
        <begin position="2"/>
        <end position="97"/>
    </location>
</feature>
<dbReference type="InterPro" id="IPR055871">
    <property type="entry name" value="DUF7448"/>
</dbReference>
<reference evidence="2 3" key="1">
    <citation type="submission" date="2019-07" db="EMBL/GenBank/DDBJ databases">
        <title>antibiotic susceptibility of plant-derived lactic acid bacteria.</title>
        <authorList>
            <person name="Sugiyama M."/>
            <person name="Noda M."/>
        </authorList>
    </citation>
    <scope>NUCLEOTIDE SEQUENCE [LARGE SCALE GENOMIC DNA]</scope>
    <source>
        <strain evidence="2 3">15-1A</strain>
    </source>
</reference>